<protein>
    <submittedName>
        <fullName evidence="1">Uncharacterized protein</fullName>
    </submittedName>
</protein>
<dbReference type="SUPFAM" id="SSF56563">
    <property type="entry name" value="Major capsid protein gp5"/>
    <property type="match status" value="1"/>
</dbReference>
<organism evidence="1">
    <name type="scientific">Thermus caliditerrae</name>
    <dbReference type="NCBI Taxonomy" id="1330700"/>
    <lineage>
        <taxon>Bacteria</taxon>
        <taxon>Thermotogati</taxon>
        <taxon>Deinococcota</taxon>
        <taxon>Deinococci</taxon>
        <taxon>Thermales</taxon>
        <taxon>Thermaceae</taxon>
        <taxon>Thermus</taxon>
    </lineage>
</organism>
<reference evidence="1" key="1">
    <citation type="journal article" date="2020" name="mSystems">
        <title>Genome- and Community-Level Interaction Insights into Carbon Utilization and Element Cycling Functions of Hydrothermarchaeota in Hydrothermal Sediment.</title>
        <authorList>
            <person name="Zhou Z."/>
            <person name="Liu Y."/>
            <person name="Xu W."/>
            <person name="Pan J."/>
            <person name="Luo Z.H."/>
            <person name="Li M."/>
        </authorList>
    </citation>
    <scope>NUCLEOTIDE SEQUENCE [LARGE SCALE GENOMIC DNA]</scope>
    <source>
        <strain evidence="1">SpSt-1071</strain>
    </source>
</reference>
<sequence>MPLQIIQNGTTNGWIPQIWAQEVLAHLRANIVMAPRVNRDYDTAIATYGNTVNVPLPLTLTAADAPDSGSTTVSAQSVSVELNKFKTVDVRVPDLFLAQSRPDVIANITRAAGIALAEAIENALLALYPNAAASVGTAGTDVAADTIRLARQKLVEAKVPPTEEKFVVLSPKDYAAILGDPKVTNALNYGGAEAIREGRAPTLYGMTLLESQLVPVVTGTPNTTYNLAFARDFAVLVTRPLPAPMDGTPAAIVRDDESGLTFRMVMRYDPTGKYHTVSIDVLFGVKAIRPEFAVQVRG</sequence>
<dbReference type="Pfam" id="PF25209">
    <property type="entry name" value="Phage_capsid_4"/>
    <property type="match status" value="1"/>
</dbReference>
<name>A0A7C5VFI5_9DEIN</name>
<accession>A0A7C5VFI5</accession>
<dbReference type="AlphaFoldDB" id="A0A7C5VFI5"/>
<comment type="caution">
    <text evidence="1">The sequence shown here is derived from an EMBL/GenBank/DDBJ whole genome shotgun (WGS) entry which is preliminary data.</text>
</comment>
<dbReference type="EMBL" id="DRXE01000154">
    <property type="protein sequence ID" value="HHM67867.1"/>
    <property type="molecule type" value="Genomic_DNA"/>
</dbReference>
<evidence type="ECO:0000313" key="1">
    <source>
        <dbReference type="EMBL" id="HHM67867.1"/>
    </source>
</evidence>
<gene>
    <name evidence="1" type="ORF">ENM28_03985</name>
</gene>
<proteinExistence type="predicted"/>